<evidence type="ECO:0000256" key="7">
    <source>
        <dbReference type="SAM" id="Phobius"/>
    </source>
</evidence>
<evidence type="ECO:0000256" key="3">
    <source>
        <dbReference type="ARBA" id="ARBA00022692"/>
    </source>
</evidence>
<keyword evidence="9" id="KW-1185">Reference proteome</keyword>
<feature type="transmembrane region" description="Helical" evidence="7">
    <location>
        <begin position="225"/>
        <end position="244"/>
    </location>
</feature>
<feature type="transmembrane region" description="Helical" evidence="7">
    <location>
        <begin position="250"/>
        <end position="273"/>
    </location>
</feature>
<dbReference type="EMBL" id="CP000750">
    <property type="protein sequence ID" value="ABS02925.1"/>
    <property type="molecule type" value="Genomic_DNA"/>
</dbReference>
<feature type="region of interest" description="Disordered" evidence="6">
    <location>
        <begin position="1"/>
        <end position="22"/>
    </location>
</feature>
<evidence type="ECO:0000256" key="2">
    <source>
        <dbReference type="ARBA" id="ARBA00007524"/>
    </source>
</evidence>
<dbReference type="InterPro" id="IPR038330">
    <property type="entry name" value="TspO/MBR-related_sf"/>
</dbReference>
<evidence type="ECO:0000256" key="1">
    <source>
        <dbReference type="ARBA" id="ARBA00004141"/>
    </source>
</evidence>
<dbReference type="Proteomes" id="UP000001116">
    <property type="component" value="Chromosome"/>
</dbReference>
<feature type="transmembrane region" description="Helical" evidence="7">
    <location>
        <begin position="133"/>
        <end position="153"/>
    </location>
</feature>
<feature type="transmembrane region" description="Helical" evidence="7">
    <location>
        <begin position="76"/>
        <end position="96"/>
    </location>
</feature>
<feature type="transmembrane region" description="Helical" evidence="7">
    <location>
        <begin position="30"/>
        <end position="56"/>
    </location>
</feature>
<keyword evidence="4 7" id="KW-1133">Transmembrane helix</keyword>
<dbReference type="KEGG" id="kra:Krad_1437"/>
<sequence>MHPPRTDASMPGMSSEAVPRGGSPDVLRQAVVVTSAVLGIAGAAIGSGALGGTPIASAAGGALAADATLVAPGGPAFAIWSVVYTGLVGLAVWQALPAHREDARQRATGWLTAVSLVLNAVWIATVQAGQVELSVLVIVALLVVLVAAFGRLLQRAPSSRAEAVLVDGTIGLYLGWVSIATVADVAAALRQNGVSAGEPAWAVGVLGVATAVGVFTAVRGRGRLAYGAGLAWGLGWVAAARAGAEQNTSTTVAVAAGVAATVVAGTTVAARVLSRGRRWRRG</sequence>
<dbReference type="PANTHER" id="PTHR33802:SF1">
    <property type="entry name" value="XK-RELATED PROTEIN"/>
    <property type="match status" value="1"/>
</dbReference>
<dbReference type="InterPro" id="IPR004307">
    <property type="entry name" value="TspO_MBR"/>
</dbReference>
<evidence type="ECO:0000256" key="5">
    <source>
        <dbReference type="ARBA" id="ARBA00023136"/>
    </source>
</evidence>
<keyword evidence="3 7" id="KW-0812">Transmembrane</keyword>
<keyword evidence="5 7" id="KW-0472">Membrane</keyword>
<name>A6W7Y6_KINRD</name>
<accession>A6W7Y6</accession>
<evidence type="ECO:0000256" key="4">
    <source>
        <dbReference type="ARBA" id="ARBA00022989"/>
    </source>
</evidence>
<organism evidence="8 9">
    <name type="scientific">Kineococcus radiotolerans (strain ATCC BAA-149 / DSM 14245 / SRS30216)</name>
    <dbReference type="NCBI Taxonomy" id="266940"/>
    <lineage>
        <taxon>Bacteria</taxon>
        <taxon>Bacillati</taxon>
        <taxon>Actinomycetota</taxon>
        <taxon>Actinomycetes</taxon>
        <taxon>Kineosporiales</taxon>
        <taxon>Kineosporiaceae</taxon>
        <taxon>Kineococcus</taxon>
    </lineage>
</organism>
<evidence type="ECO:0000256" key="6">
    <source>
        <dbReference type="SAM" id="MobiDB-lite"/>
    </source>
</evidence>
<dbReference type="Pfam" id="PF03073">
    <property type="entry name" value="TspO_MBR"/>
    <property type="match status" value="1"/>
</dbReference>
<comment type="similarity">
    <text evidence="2">Belongs to the TspO/BZRP family.</text>
</comment>
<evidence type="ECO:0000313" key="9">
    <source>
        <dbReference type="Proteomes" id="UP000001116"/>
    </source>
</evidence>
<dbReference type="Gene3D" id="1.20.1260.100">
    <property type="entry name" value="TspO/MBR protein"/>
    <property type="match status" value="1"/>
</dbReference>
<proteinExistence type="inferred from homology"/>
<feature type="transmembrane region" description="Helical" evidence="7">
    <location>
        <begin position="200"/>
        <end position="218"/>
    </location>
</feature>
<feature type="transmembrane region" description="Helical" evidence="7">
    <location>
        <begin position="108"/>
        <end position="127"/>
    </location>
</feature>
<dbReference type="HOGENOM" id="CLU_067293_0_0_11"/>
<dbReference type="AlphaFoldDB" id="A6W7Y6"/>
<dbReference type="eggNOG" id="COG1030">
    <property type="taxonomic scope" value="Bacteria"/>
</dbReference>
<reference evidence="9" key="1">
    <citation type="journal article" date="2008" name="PLoS ONE">
        <title>Survival in nuclear waste, extreme resistance, and potential applications gleaned from the genome sequence of Kineococcus radiotolerans SRS30216.</title>
        <authorList>
            <person name="Bagwell C.E."/>
            <person name="Bhat S."/>
            <person name="Hawkins G.M."/>
            <person name="Smith B.W."/>
            <person name="Biswas T."/>
            <person name="Hoover T.R."/>
            <person name="Saunders E."/>
            <person name="Han C.S."/>
            <person name="Tsodikov O.V."/>
            <person name="Shimkets L.J."/>
        </authorList>
    </citation>
    <scope>NUCLEOTIDE SEQUENCE [LARGE SCALE GENOMIC DNA]</scope>
    <source>
        <strain evidence="9">ATCC BAA-149 / DSM 14245 / SRS30216</strain>
    </source>
</reference>
<dbReference type="GO" id="GO:0016020">
    <property type="term" value="C:membrane"/>
    <property type="evidence" value="ECO:0007669"/>
    <property type="project" value="UniProtKB-SubCell"/>
</dbReference>
<feature type="transmembrane region" description="Helical" evidence="7">
    <location>
        <begin position="165"/>
        <end position="188"/>
    </location>
</feature>
<dbReference type="PANTHER" id="PTHR33802">
    <property type="entry name" value="SI:CH211-161H7.5-RELATED"/>
    <property type="match status" value="1"/>
</dbReference>
<dbReference type="STRING" id="266940.Krad_1437"/>
<evidence type="ECO:0000313" key="8">
    <source>
        <dbReference type="EMBL" id="ABS02925.1"/>
    </source>
</evidence>
<comment type="subcellular location">
    <subcellularLocation>
        <location evidence="1">Membrane</location>
        <topology evidence="1">Multi-pass membrane protein</topology>
    </subcellularLocation>
</comment>
<protein>
    <submittedName>
        <fullName evidence="8">Integral membrane protein</fullName>
    </submittedName>
</protein>
<gene>
    <name evidence="8" type="ordered locus">Krad_1437</name>
</gene>